<comment type="similarity">
    <text evidence="1">Belongs to the VPS13 family.</text>
</comment>
<feature type="region of interest" description="Disordered" evidence="4">
    <location>
        <begin position="1679"/>
        <end position="1704"/>
    </location>
</feature>
<dbReference type="InterPro" id="IPR026847">
    <property type="entry name" value="VPS13"/>
</dbReference>
<dbReference type="GO" id="GO:0045324">
    <property type="term" value="P:late endosome to vacuole transport"/>
    <property type="evidence" value="ECO:0007669"/>
    <property type="project" value="TreeGrafter"/>
</dbReference>
<feature type="domain" description="Vacuolar protein sorting-associated protein 13 VPS13 adaptor binding" evidence="7">
    <location>
        <begin position="1886"/>
        <end position="2443"/>
    </location>
</feature>
<evidence type="ECO:0000259" key="6">
    <source>
        <dbReference type="Pfam" id="PF25033"/>
    </source>
</evidence>
<dbReference type="Pfam" id="PF12624">
    <property type="entry name" value="VPS13_N"/>
    <property type="match status" value="1"/>
</dbReference>
<organism evidence="9 10">
    <name type="scientific">Amanita thiersii Skay4041</name>
    <dbReference type="NCBI Taxonomy" id="703135"/>
    <lineage>
        <taxon>Eukaryota</taxon>
        <taxon>Fungi</taxon>
        <taxon>Dikarya</taxon>
        <taxon>Basidiomycota</taxon>
        <taxon>Agaricomycotina</taxon>
        <taxon>Agaricomycetes</taxon>
        <taxon>Agaricomycetidae</taxon>
        <taxon>Agaricales</taxon>
        <taxon>Pluteineae</taxon>
        <taxon>Amanitaceae</taxon>
        <taxon>Amanita</taxon>
    </lineage>
</organism>
<dbReference type="PANTHER" id="PTHR16166">
    <property type="entry name" value="VACUOLAR PROTEIN SORTING-ASSOCIATED PROTEIN VPS13"/>
    <property type="match status" value="1"/>
</dbReference>
<evidence type="ECO:0000256" key="4">
    <source>
        <dbReference type="SAM" id="MobiDB-lite"/>
    </source>
</evidence>
<dbReference type="InterPro" id="IPR009543">
    <property type="entry name" value="VPS13_VAB"/>
</dbReference>
<gene>
    <name evidence="9" type="ORF">AMATHDRAFT_72271</name>
</gene>
<evidence type="ECO:0000259" key="8">
    <source>
        <dbReference type="Pfam" id="PF25037"/>
    </source>
</evidence>
<feature type="compositionally biased region" description="Low complexity" evidence="4">
    <location>
        <begin position="441"/>
        <end position="451"/>
    </location>
</feature>
<protein>
    <recommendedName>
        <fullName evidence="11">Vacuolar protein sorting-associated protein 13</fullName>
    </recommendedName>
</protein>
<dbReference type="InterPro" id="IPR056747">
    <property type="entry name" value="VPS13-like_M"/>
</dbReference>
<accession>A0A2A9P1E9</accession>
<feature type="compositionally biased region" description="Polar residues" evidence="4">
    <location>
        <begin position="1679"/>
        <end position="1690"/>
    </location>
</feature>
<evidence type="ECO:0000313" key="9">
    <source>
        <dbReference type="EMBL" id="PFH54473.1"/>
    </source>
</evidence>
<dbReference type="GO" id="GO:0006869">
    <property type="term" value="P:lipid transport"/>
    <property type="evidence" value="ECO:0007669"/>
    <property type="project" value="UniProtKB-KW"/>
</dbReference>
<dbReference type="Pfam" id="PF25036">
    <property type="entry name" value="VPS13_VAB"/>
    <property type="match status" value="1"/>
</dbReference>
<evidence type="ECO:0000313" key="10">
    <source>
        <dbReference type="Proteomes" id="UP000242287"/>
    </source>
</evidence>
<dbReference type="EMBL" id="KZ301969">
    <property type="protein sequence ID" value="PFH54473.1"/>
    <property type="molecule type" value="Genomic_DNA"/>
</dbReference>
<evidence type="ECO:0000259" key="5">
    <source>
        <dbReference type="Pfam" id="PF12624"/>
    </source>
</evidence>
<proteinExistence type="inferred from homology"/>
<dbReference type="InterPro" id="IPR026854">
    <property type="entry name" value="VPS13_N"/>
</dbReference>
<evidence type="ECO:0000256" key="1">
    <source>
        <dbReference type="ARBA" id="ARBA00006545"/>
    </source>
</evidence>
<reference evidence="9 10" key="1">
    <citation type="submission" date="2014-02" db="EMBL/GenBank/DDBJ databases">
        <title>Transposable element dynamics among asymbiotic and ectomycorrhizal Amanita fungi.</title>
        <authorList>
            <consortium name="DOE Joint Genome Institute"/>
            <person name="Hess J."/>
            <person name="Skrede I."/>
            <person name="Wolfe B."/>
            <person name="LaButti K."/>
            <person name="Ohm R.A."/>
            <person name="Grigoriev I.V."/>
            <person name="Pringle A."/>
        </authorList>
    </citation>
    <scope>NUCLEOTIDE SEQUENCE [LARGE SCALE GENOMIC DNA]</scope>
    <source>
        <strain evidence="9 10">SKay4041</strain>
    </source>
</reference>
<feature type="domain" description="VPS13-like middle region" evidence="6">
    <location>
        <begin position="1093"/>
        <end position="1819"/>
    </location>
</feature>
<dbReference type="STRING" id="703135.A0A2A9P1E9"/>
<dbReference type="Pfam" id="PF25033">
    <property type="entry name" value="VPS13_M"/>
    <property type="match status" value="1"/>
</dbReference>
<dbReference type="PANTHER" id="PTHR16166:SF93">
    <property type="entry name" value="INTERMEMBRANE LIPID TRANSFER PROTEIN VPS13"/>
    <property type="match status" value="1"/>
</dbReference>
<dbReference type="OrthoDB" id="428159at2759"/>
<feature type="domain" description="Chorein N-terminal" evidence="5">
    <location>
        <begin position="17"/>
        <end position="822"/>
    </location>
</feature>
<evidence type="ECO:0000256" key="3">
    <source>
        <dbReference type="ARBA" id="ARBA00023055"/>
    </source>
</evidence>
<dbReference type="GO" id="GO:0045053">
    <property type="term" value="P:protein retention in Golgi apparatus"/>
    <property type="evidence" value="ECO:0007669"/>
    <property type="project" value="TreeGrafter"/>
</dbReference>
<dbReference type="Pfam" id="PF25037">
    <property type="entry name" value="VPS13_C"/>
    <property type="match status" value="1"/>
</dbReference>
<name>A0A2A9P1E9_9AGAR</name>
<evidence type="ECO:0000256" key="2">
    <source>
        <dbReference type="ARBA" id="ARBA00022448"/>
    </source>
</evidence>
<keyword evidence="3" id="KW-0445">Lipid transport</keyword>
<evidence type="ECO:0000259" key="7">
    <source>
        <dbReference type="Pfam" id="PF25036"/>
    </source>
</evidence>
<feature type="region of interest" description="Disordered" evidence="4">
    <location>
        <begin position="441"/>
        <end position="460"/>
    </location>
</feature>
<keyword evidence="2" id="KW-0813">Transport</keyword>
<dbReference type="GO" id="GO:0007005">
    <property type="term" value="P:mitochondrion organization"/>
    <property type="evidence" value="ECO:0007669"/>
    <property type="project" value="TreeGrafter"/>
</dbReference>
<sequence length="3111" mass="349718">MWWLDPGKEVLNVPFKLFNRILAPYVENLDLNQVNYGIGQGQLTLRNLRLKKGALDKFQLPVDVAEGRLGRFTLALHWMNLGNQPVEILIEDVYLLVIPSPQTNIEPEEEEERAQAAKAERLANAELLHLRSQTEASSEDSSQPQGLWQSLMAKIINNIQITIRNIHIRYEDNISVPNHPFAAGLTLTEFTAASVNDKWRPAFIESTAGAIHKLAKLRCLALYFDTDAKSMMGLSPSEMDRIFSDLEAKKLNHQFILKPVTGEGRIVVNHKADRQTPRYDVQLIFKEIGVALDDHQYRDIISLVHMYHVYLRRRQYHKFRPSDDNFQANPARARLQFAGTAVLEGVRERSHKWTWVYFAERRDDRNTYVALFQKKLLNSLIGGELDEFAALERKLSYEDLRFYRSIARSRLRKDEALRKQLEADKTRQTQKQSWTSWLWGSGTSTSDTSQSENGFGGTMTSEQRKQLYEILDYDEKTALAESFQAPRDSLKARVSMHLQKGSISLICEPHGDTQEVMSVVFDIFQAKLIQRPDNFEASMTLGGLSVYDGTTPDSLYPQIVRVKSDFLLARTPESSDTVDISPDAFFLLKLEHNPLDERADNALTVRMQHMEVIYHKGYVEAIYKFFKPPASQLESVEALLNVASQTLEGLRKETRAGLEYALQMHKTIDVQMDLHAPLIIVPEDVTTHDCNHLIIDAGHIAVESKLADKKDLRSIQQKRQQAYNEEDYRNLESLMYDKFILRLEAAQFVIGDNLQACRNALPSDSVDTLHLLERVNIELQLQNSIVPTVVSLARFKIAGKLPHLKINFSDSKYKALMRLIDVCVPSLDGEEEASQDVAQGFPLTEAFFGPTGLEYHSDTDSNDNGNGKGVQESIMAVRLLVTKTLSMINGRPFQRLDLRQHIVEIDFRADSLSASLAKTDAAGSETPLGDVVLERFALKYALAKYDMQVDIQLRSLSMTLERPGKDAINFMSSAEHTAIDSQDLLSVRYRRVQDDSPEFLTLFEGVHQQVDVDLSTFVFQASPEPVLAVYDFVMTTFVQDVEPQPKSKSPEGITTSTSISGKYKVKEGGTNEKIRLQFQLASVQVSLIRDTLTFATLSLSTANVGVLLQNNTINVNGRLGNLSFIDQNMQRNIRSEFRQILSIEGENFAEFSYQTFDPAESHGRSAKSIMALRTASLKIHYLEGPFHDVYAFFMQLARLKEVYDAATQVAVQKATQIDRMQFEVSIKSPIVIFPADPERSLDVLVMRLGEVSARNTLLDSTSETTASLSGIQLVSEIYVDGFVSPLKIIDDIHVTSTIIQRTVVEHHEDMETPDTQVTIKVSDVKLHLTQTQYCLLVDLSKSIQRALGGGADVTQLALEDGLTSKPTSSSEISSTISLQPELKVIPGKRAWISVDIILSVNVVRLHLYDAQAFSEQTLKGHGIARFALHDNTLRLKALSDGSIEAQVTLRSFTVTNTRPGNSRFREIIPAAQHDRNQFTILYTASGSESGSSLAVLTIDSPKIIFAIDPVISVLGFITSAFFTTTNNPPTSSLDPFITSNNVDSPSPVMSTRTTFDYRIDLHDASISVLENDTNLESQAIQLTINQILLSQQGIIALKVDRLGMSLTRMGKPTESVRFLDDVDITVSLDNRSSALQQMTSIEIFTKAVTVRASYRDVMLISSIVTKAIEMYGKSQNSNTAQSTALSQSVRPNGRKASFGPRSSTGKARVVMTKEQLKCSVDGFRLVLIGDLHEQPVIHLKVKPFIVGVQDWSGELRTTTTIDSHINYWNLTNSHWEPLIDPWTFTFSVTRDGISGGIGYSLTSRERLDLNVSAAFVELVSSTLKVWSREGTQVLQKGRGMYAPYRIRNRTGVTLDVWPDTLGGSDVQEISAVKLSADQTIDWRFDDWRTTREHVSLGQHSIGLRFDGKPWEELRSIPVDREGEYTFPLRPQAGKYPLRILCEIKVVDCVKLVILRSTYKVENNTLYPLELLLVNEQGQPAGSLEKLAPGEDYPLPIDVLTRYRVRIQPDQGFGYRWCSAIRWEDLIAKKSFTITCSHVDPKEAPFRIQASVQMDDQVVTQRKCPKITLRLCAPLEIENLLPYNLDYRIYDKTVDQTWMSYLRKGGVMPVHSVELTHLLLLNIVVQDTVFKPSDFAVIHSGESSDYDVDNQMALRDSLNRQLRLKLNYVRYLESGGAFKIQIYTPYIIVNKTNLPFWIRSVRSTRAGVHDSAGEHRTVLSHAYDNGHEFTFKIGESTWSKLVSVEAPSAEAELVASYQKRRFEEMHTGISWSEGLGKYKVTKVITLSPRFLLKNNLLEAITFRQHGGTPSSNAILEAGGRSPLRRFRADSEKLLTIAYPGLNAQWSSPFDIEAIGAVHFRLRSQETSQMHLIRADIQINGATIFITISPSNDQWPFKIENESDYPIKIRQTADSDETSARDSEHSYTIERHSSLYYAWDHPAAKEKKLQLSIKGFKRVIDMLEIGDLIPFKFYDNQRSKIVALDLRADEHMQVLRITPYNPERSLYKPRQRSNSTLMAPRSDSVSSITEFFEAVPETVAPTLTYLIDLTGIGVSLVNKNLIEVVYVTADALKFEYTNSPVAQTINLSCGNLQIDNQLHDALFPVILQPTPIPKNSGVAALPTIQLSIIWLNDDEHGVIFVKYCSILLQALSIEADEDLLFSLYDFAQIEGLWEKSNEDALIQNLNEIPEPPSIATGRDVYFEILELQPVMLSLSFMRTERINSAEKLNNRDPLAVALNALTMTLGNINDAPVQLNALAIKDMRLTTPELVNRVLYHYRQDILRQLYRILGSADFIGNPVGLFNNVSSGVADIFYEPFHGVVMRGNKELGIGIAKGAASFVKKTVFGVSDSVTKFTSSVSKGLSAATFDSEYQARRRLNMRRNRPKHAIYGVAAGGEALASSVTSAVEGVLMKPIEGAETEGAIGFFKGIGKGLVGAVTKPVVGVFDLASNVSEGIRNTTTVFDNPEKDRVRMVYVIFTRSSKPRLIPPDRVLRPYSLREATGQYWMKDLNDGAYRRESYVAHINSPGGDNVVLLTSMRVLSFWLQGLRLAWELPFTEVQGVTVEDTGIRFAHKSGKEHNKFVHISDKESQSWFFRHIASVVKSFNARRRMES</sequence>
<feature type="domain" description="Intermembrane lipid transfer protein VPS13-like C-terminal" evidence="8">
    <location>
        <begin position="2982"/>
        <end position="3086"/>
    </location>
</feature>
<dbReference type="GO" id="GO:0006623">
    <property type="term" value="P:protein targeting to vacuole"/>
    <property type="evidence" value="ECO:0007669"/>
    <property type="project" value="TreeGrafter"/>
</dbReference>
<dbReference type="InterPro" id="IPR056748">
    <property type="entry name" value="VPS13-like_C"/>
</dbReference>
<dbReference type="Proteomes" id="UP000242287">
    <property type="component" value="Unassembled WGS sequence"/>
</dbReference>
<evidence type="ECO:0008006" key="11">
    <source>
        <dbReference type="Google" id="ProtNLM"/>
    </source>
</evidence>
<keyword evidence="10" id="KW-1185">Reference proteome</keyword>